<evidence type="ECO:0000259" key="4">
    <source>
        <dbReference type="Pfam" id="PF00082"/>
    </source>
</evidence>
<evidence type="ECO:0000256" key="2">
    <source>
        <dbReference type="ARBA" id="ARBA00022729"/>
    </source>
</evidence>
<dbReference type="PANTHER" id="PTHR10795">
    <property type="entry name" value="PROPROTEIN CONVERTASE SUBTILISIN/KEXIN"/>
    <property type="match status" value="1"/>
</dbReference>
<keyword evidence="6" id="KW-1185">Reference proteome</keyword>
<reference evidence="5 6" key="1">
    <citation type="submission" date="2023-12" db="EMBL/GenBank/DDBJ databases">
        <title>A high-quality genome assembly for Dillenia turbinata (Dilleniales).</title>
        <authorList>
            <person name="Chanderbali A."/>
        </authorList>
    </citation>
    <scope>NUCLEOTIDE SEQUENCE [LARGE SCALE GENOMIC DNA]</scope>
    <source>
        <strain evidence="5">LSX21</strain>
        <tissue evidence="5">Leaf</tissue>
    </source>
</reference>
<dbReference type="InterPro" id="IPR036852">
    <property type="entry name" value="Peptidase_S8/S53_dom_sf"/>
</dbReference>
<dbReference type="Gene3D" id="3.40.50.200">
    <property type="entry name" value="Peptidase S8/S53 domain"/>
    <property type="match status" value="1"/>
</dbReference>
<dbReference type="InterPro" id="IPR000209">
    <property type="entry name" value="Peptidase_S8/S53_dom"/>
</dbReference>
<gene>
    <name evidence="5" type="ORF">RJ641_035254</name>
</gene>
<dbReference type="GO" id="GO:0006508">
    <property type="term" value="P:proteolysis"/>
    <property type="evidence" value="ECO:0007669"/>
    <property type="project" value="InterPro"/>
</dbReference>
<dbReference type="InterPro" id="IPR045051">
    <property type="entry name" value="SBT"/>
</dbReference>
<name>A0AAN8ZC55_9MAGN</name>
<protein>
    <submittedName>
        <fullName evidence="5">Peptidase S8/S53 domain</fullName>
    </submittedName>
</protein>
<accession>A0AAN8ZC55</accession>
<comment type="similarity">
    <text evidence="1 3">Belongs to the peptidase S8 family.</text>
</comment>
<evidence type="ECO:0000256" key="3">
    <source>
        <dbReference type="PROSITE-ProRule" id="PRU01240"/>
    </source>
</evidence>
<dbReference type="PROSITE" id="PS51892">
    <property type="entry name" value="SUBTILASE"/>
    <property type="match status" value="1"/>
</dbReference>
<comment type="caution">
    <text evidence="5">The sequence shown here is derived from an EMBL/GenBank/DDBJ whole genome shotgun (WGS) entry which is preliminary data.</text>
</comment>
<dbReference type="AlphaFoldDB" id="A0AAN8ZC55"/>
<dbReference type="EMBL" id="JBAMMX010000008">
    <property type="protein sequence ID" value="KAK6935099.1"/>
    <property type="molecule type" value="Genomic_DNA"/>
</dbReference>
<comment type="caution">
    <text evidence="3">Lacks conserved residue(s) required for the propagation of feature annotation.</text>
</comment>
<dbReference type="Pfam" id="PF00082">
    <property type="entry name" value="Peptidase_S8"/>
    <property type="match status" value="1"/>
</dbReference>
<evidence type="ECO:0000313" key="6">
    <source>
        <dbReference type="Proteomes" id="UP001370490"/>
    </source>
</evidence>
<organism evidence="5 6">
    <name type="scientific">Dillenia turbinata</name>
    <dbReference type="NCBI Taxonomy" id="194707"/>
    <lineage>
        <taxon>Eukaryota</taxon>
        <taxon>Viridiplantae</taxon>
        <taxon>Streptophyta</taxon>
        <taxon>Embryophyta</taxon>
        <taxon>Tracheophyta</taxon>
        <taxon>Spermatophyta</taxon>
        <taxon>Magnoliopsida</taxon>
        <taxon>eudicotyledons</taxon>
        <taxon>Gunneridae</taxon>
        <taxon>Pentapetalae</taxon>
        <taxon>Dilleniales</taxon>
        <taxon>Dilleniaceae</taxon>
        <taxon>Dillenia</taxon>
    </lineage>
</organism>
<dbReference type="Proteomes" id="UP001370490">
    <property type="component" value="Unassembled WGS sequence"/>
</dbReference>
<evidence type="ECO:0000313" key="5">
    <source>
        <dbReference type="EMBL" id="KAK6935099.1"/>
    </source>
</evidence>
<evidence type="ECO:0000256" key="1">
    <source>
        <dbReference type="ARBA" id="ARBA00011073"/>
    </source>
</evidence>
<feature type="domain" description="Peptidase S8/S53" evidence="4">
    <location>
        <begin position="1"/>
        <end position="37"/>
    </location>
</feature>
<keyword evidence="2" id="KW-0732">Signal</keyword>
<dbReference type="GO" id="GO:0004252">
    <property type="term" value="F:serine-type endopeptidase activity"/>
    <property type="evidence" value="ECO:0007669"/>
    <property type="project" value="InterPro"/>
</dbReference>
<dbReference type="SUPFAM" id="SSF52743">
    <property type="entry name" value="Subtilisin-like"/>
    <property type="match status" value="1"/>
</dbReference>
<proteinExistence type="inferred from homology"/>
<sequence length="112" mass="12225">MATPHIASVAALIKHKHPKWSPSVILSVMMTTADAVDHHHALIQAQQAGGLTPSMPFDLGLVLSTHFIPVGPEEGMVLRFEYTKCDSLELGWVRVIRMVTNVGDDEGNDVKL</sequence>